<dbReference type="Proteomes" id="UP000439903">
    <property type="component" value="Unassembled WGS sequence"/>
</dbReference>
<name>A0A8H4AWD8_GIGMA</name>
<evidence type="ECO:0000313" key="1">
    <source>
        <dbReference type="EMBL" id="KAF0539160.1"/>
    </source>
</evidence>
<organism evidence="1 2">
    <name type="scientific">Gigaspora margarita</name>
    <dbReference type="NCBI Taxonomy" id="4874"/>
    <lineage>
        <taxon>Eukaryota</taxon>
        <taxon>Fungi</taxon>
        <taxon>Fungi incertae sedis</taxon>
        <taxon>Mucoromycota</taxon>
        <taxon>Glomeromycotina</taxon>
        <taxon>Glomeromycetes</taxon>
        <taxon>Diversisporales</taxon>
        <taxon>Gigasporaceae</taxon>
        <taxon>Gigaspora</taxon>
    </lineage>
</organism>
<sequence>MGPEGLPACCCEGLEVGRAVCSGGGMLLGSLGQSGFRASFGGVIGIAQLSSGDNSCIEGSFEGSWM</sequence>
<accession>A0A8H4AWD8</accession>
<gene>
    <name evidence="1" type="ORF">F8M41_007234</name>
</gene>
<proteinExistence type="predicted"/>
<keyword evidence="2" id="KW-1185">Reference proteome</keyword>
<reference evidence="1 2" key="1">
    <citation type="journal article" date="2019" name="Environ. Microbiol.">
        <title>At the nexus of three kingdoms: the genome of the mycorrhizal fungus Gigaspora margarita provides insights into plant, endobacterial and fungal interactions.</title>
        <authorList>
            <person name="Venice F."/>
            <person name="Ghignone S."/>
            <person name="Salvioli di Fossalunga A."/>
            <person name="Amselem J."/>
            <person name="Novero M."/>
            <person name="Xianan X."/>
            <person name="Sedzielewska Toro K."/>
            <person name="Morin E."/>
            <person name="Lipzen A."/>
            <person name="Grigoriev I.V."/>
            <person name="Henrissat B."/>
            <person name="Martin F.M."/>
            <person name="Bonfante P."/>
        </authorList>
    </citation>
    <scope>NUCLEOTIDE SEQUENCE [LARGE SCALE GENOMIC DNA]</scope>
    <source>
        <strain evidence="1 2">BEG34</strain>
    </source>
</reference>
<protein>
    <submittedName>
        <fullName evidence="1">Uncharacterized protein</fullName>
    </submittedName>
</protein>
<dbReference type="AlphaFoldDB" id="A0A8H4AWD8"/>
<dbReference type="EMBL" id="WTPW01000173">
    <property type="protein sequence ID" value="KAF0539160.1"/>
    <property type="molecule type" value="Genomic_DNA"/>
</dbReference>
<comment type="caution">
    <text evidence="1">The sequence shown here is derived from an EMBL/GenBank/DDBJ whole genome shotgun (WGS) entry which is preliminary data.</text>
</comment>
<evidence type="ECO:0000313" key="2">
    <source>
        <dbReference type="Proteomes" id="UP000439903"/>
    </source>
</evidence>